<evidence type="ECO:0000313" key="4">
    <source>
        <dbReference type="Proteomes" id="UP000663651"/>
    </source>
</evidence>
<evidence type="ECO:0000313" key="3">
    <source>
        <dbReference type="EMBL" id="QSV44627.1"/>
    </source>
</evidence>
<organism evidence="3 4">
    <name type="scientific">Geobacter benzoatilyticus</name>
    <dbReference type="NCBI Taxonomy" id="2815309"/>
    <lineage>
        <taxon>Bacteria</taxon>
        <taxon>Pseudomonadati</taxon>
        <taxon>Thermodesulfobacteriota</taxon>
        <taxon>Desulfuromonadia</taxon>
        <taxon>Geobacterales</taxon>
        <taxon>Geobacteraceae</taxon>
        <taxon>Geobacter</taxon>
    </lineage>
</organism>
<reference evidence="3 4" key="1">
    <citation type="submission" date="2021-03" db="EMBL/GenBank/DDBJ databases">
        <title>Geobacter metallireducens gen. nov. sp. nov., a microorganism capable of coupling the complete oxidation of organic compounds to the reduction of iron and other metals.</title>
        <authorList>
            <person name="Li Y."/>
        </authorList>
    </citation>
    <scope>NUCLEOTIDE SEQUENCE [LARGE SCALE GENOMIC DNA]</scope>
    <source>
        <strain evidence="3 4">Jerry-YX</strain>
    </source>
</reference>
<dbReference type="SUPFAM" id="SSF81296">
    <property type="entry name" value="E set domains"/>
    <property type="match status" value="2"/>
</dbReference>
<dbReference type="InterPro" id="IPR002909">
    <property type="entry name" value="IPT_dom"/>
</dbReference>
<feature type="domain" description="IPT/TIG" evidence="2">
    <location>
        <begin position="397"/>
        <end position="459"/>
    </location>
</feature>
<feature type="domain" description="IPT/TIG" evidence="2">
    <location>
        <begin position="304"/>
        <end position="379"/>
    </location>
</feature>
<dbReference type="InterPro" id="IPR036280">
    <property type="entry name" value="Multihaem_cyt_sf"/>
</dbReference>
<proteinExistence type="predicted"/>
<keyword evidence="1" id="KW-0732">Signal</keyword>
<dbReference type="InterPro" id="IPR014756">
    <property type="entry name" value="Ig_E-set"/>
</dbReference>
<gene>
    <name evidence="3" type="ORF">JZM60_10650</name>
</gene>
<evidence type="ECO:0000259" key="2">
    <source>
        <dbReference type="Pfam" id="PF01833"/>
    </source>
</evidence>
<protein>
    <submittedName>
        <fullName evidence="3">IPT/TIG domain-containing protein</fullName>
    </submittedName>
</protein>
<dbReference type="InterPro" id="IPR013783">
    <property type="entry name" value="Ig-like_fold"/>
</dbReference>
<evidence type="ECO:0000256" key="1">
    <source>
        <dbReference type="SAM" id="SignalP"/>
    </source>
</evidence>
<accession>A0ABX7Q084</accession>
<dbReference type="Proteomes" id="UP000663651">
    <property type="component" value="Chromosome"/>
</dbReference>
<dbReference type="SUPFAM" id="SSF48695">
    <property type="entry name" value="Multiheme cytochromes"/>
    <property type="match status" value="2"/>
</dbReference>
<dbReference type="RefSeq" id="WP_207162441.1">
    <property type="nucleotide sequence ID" value="NZ_CP071382.1"/>
</dbReference>
<feature type="chain" id="PRO_5046327004" evidence="1">
    <location>
        <begin position="26"/>
        <end position="472"/>
    </location>
</feature>
<dbReference type="Pfam" id="PF01833">
    <property type="entry name" value="TIG"/>
    <property type="match status" value="2"/>
</dbReference>
<sequence>MKKKVLLSMSLVAGLVLGVTAVNWANVPPPPVNQTLGIADTKFGNLTMTECKQCHTGTDTQLAEMHHALINTVTPAASCIRNASDPATLTTGCHVLVSDGTGGFVFDDFRDCLKCHTSSPHHVTTAALQRDCQKCHGSLIDNPLDGHYIPTYGISSVTPLPDGRTVAVPGTNETAVVQGCEACHQADATATPKPIFSNADTHHGTGIGQPGQGDCTWCHSVTSSITIRQCEACHGVKSLHNIQADTPAAANLGTIVPGSEDLGYGHIGNNWDCNGCHWSWYGNSAPFTAATVPFISGQNVLTAHVGQETTLTLNGNAFTNIGGDGSTVYNPTVTISDGSNTITLQPFSVTESEIKVLVPALLEGVYDVKVAKEGVQSNLAKLTVVPDVVCKSAVLSKTTLTITGQNFGAVPPADYNSGLGVFVGDEAAKILSWSNTKIVASSKSFKAGAQVVVKTLYGPVSGTIAAVTKKTR</sequence>
<keyword evidence="4" id="KW-1185">Reference proteome</keyword>
<feature type="signal peptide" evidence="1">
    <location>
        <begin position="1"/>
        <end position="25"/>
    </location>
</feature>
<dbReference type="EMBL" id="CP071382">
    <property type="protein sequence ID" value="QSV44627.1"/>
    <property type="molecule type" value="Genomic_DNA"/>
</dbReference>
<dbReference type="CDD" id="cd00603">
    <property type="entry name" value="IPT_PCSR"/>
    <property type="match status" value="1"/>
</dbReference>
<name>A0ABX7Q084_9BACT</name>
<dbReference type="Gene3D" id="2.60.40.10">
    <property type="entry name" value="Immunoglobulins"/>
    <property type="match status" value="2"/>
</dbReference>